<dbReference type="InterPro" id="IPR038765">
    <property type="entry name" value="Papain-like_cys_pep_sf"/>
</dbReference>
<feature type="signal peptide" evidence="3">
    <location>
        <begin position="1"/>
        <end position="21"/>
    </location>
</feature>
<dbReference type="OrthoDB" id="190265at2759"/>
<comment type="caution">
    <text evidence="5">The sequence shown here is derived from an EMBL/GenBank/DDBJ whole genome shotgun (WGS) entry which is preliminary data.</text>
</comment>
<feature type="domain" description="Peptidase C1A papain C-terminal" evidence="4">
    <location>
        <begin position="409"/>
        <end position="647"/>
    </location>
</feature>
<protein>
    <recommendedName>
        <fullName evidence="4">Peptidase C1A papain C-terminal domain-containing protein</fullName>
    </recommendedName>
</protein>
<dbReference type="InterPro" id="IPR025660">
    <property type="entry name" value="Pept_his_AS"/>
</dbReference>
<dbReference type="FunFam" id="3.90.70.10:FF:000117">
    <property type="entry name" value="Probable papain cysteine protease"/>
    <property type="match status" value="2"/>
</dbReference>
<evidence type="ECO:0000256" key="1">
    <source>
        <dbReference type="ARBA" id="ARBA00008455"/>
    </source>
</evidence>
<feature type="domain" description="Peptidase C1A papain C-terminal" evidence="4">
    <location>
        <begin position="81"/>
        <end position="331"/>
    </location>
</feature>
<dbReference type="Gene3D" id="3.90.70.10">
    <property type="entry name" value="Cysteine proteinases"/>
    <property type="match status" value="2"/>
</dbReference>
<feature type="chain" id="PRO_5035795243" description="Peptidase C1A papain C-terminal domain-containing protein" evidence="3">
    <location>
        <begin position="22"/>
        <end position="681"/>
    </location>
</feature>
<evidence type="ECO:0000259" key="4">
    <source>
        <dbReference type="SMART" id="SM00645"/>
    </source>
</evidence>
<dbReference type="PRINTS" id="PR00705">
    <property type="entry name" value="PAPAIN"/>
</dbReference>
<evidence type="ECO:0000313" key="6">
    <source>
        <dbReference type="Proteomes" id="UP000708148"/>
    </source>
</evidence>
<sequence>MAFRVASAAAAMLVLCSSALAAPSLFDFGERPIIGRNDKLPAQQVPRPSRRGMCRTAGTDFKNGEKVLGPRAHEIMDVTALPTEWFWGDVDGINYLTETRNQHLPQYCGSCWAFGTTSALSDRIKIYRKCAFPEILLAPQVLINCNGGGTCSGGRPTGVYEYMEEYGLPDETCQAYEAVNGQCDALGKCRTCDPGTDQLLPGTCSPITEYDSFTVKEYASVLGGSPYDANGRLATRIERIKAELYQGGPISCGVYATEEFEAYEGGVFEQEGFFIFPNHEISLVGWGVDANGTEYWIGRNSWGTYWGENGFFRIRTGSANLGIEYSCTWATPVVPDYLQTADSRSSTKQPAAVTSPADALVDRGLYYIHKHMKITSLHKPGGCILRNPGPPKSHVLSSLPHTYLTSSDIPNTYDIRNISGTNYASRDRNQHIPQYCGSCWAHGTTSALNDRIALMTNGTYPDIVTSPQVLVNCVTANMSMGCDGGDPTAAYSYILENGIPGETCAPYQAKNLQCNPMDTCMNCDDSGECWPVQQGAYKSFQIAEHGQVAGADAMMAEIAARGPIGCGVCASDDFVAYAGGIFNDTTGCNHIEDIDHEIEIAGWGDDNGTEFWIGRNSWGRYWGEEGWFRLAKGPGDLGVTLACDWAVPAPLDKMLYPPEKSALQMSRAKSQPASHTSKSVV</sequence>
<dbReference type="InterPro" id="IPR025661">
    <property type="entry name" value="Pept_asp_AS"/>
</dbReference>
<dbReference type="PROSITE" id="PS00639">
    <property type="entry name" value="THIOL_PROTEASE_HIS"/>
    <property type="match status" value="1"/>
</dbReference>
<dbReference type="InterPro" id="IPR013128">
    <property type="entry name" value="Peptidase_C1A"/>
</dbReference>
<evidence type="ECO:0000256" key="3">
    <source>
        <dbReference type="SAM" id="SignalP"/>
    </source>
</evidence>
<name>A0A8S1J2I5_9CHLO</name>
<reference evidence="5" key="1">
    <citation type="submission" date="2020-12" db="EMBL/GenBank/DDBJ databases">
        <authorList>
            <person name="Iha C."/>
        </authorList>
    </citation>
    <scope>NUCLEOTIDE SEQUENCE</scope>
</reference>
<dbReference type="InterPro" id="IPR000668">
    <property type="entry name" value="Peptidase_C1A_C"/>
</dbReference>
<dbReference type="EMBL" id="CAJHUC010001243">
    <property type="protein sequence ID" value="CAD7700380.1"/>
    <property type="molecule type" value="Genomic_DNA"/>
</dbReference>
<keyword evidence="2" id="KW-1015">Disulfide bond</keyword>
<proteinExistence type="inferred from homology"/>
<keyword evidence="6" id="KW-1185">Reference proteome</keyword>
<dbReference type="PANTHER" id="PTHR12411">
    <property type="entry name" value="CYSTEINE PROTEASE FAMILY C1-RELATED"/>
    <property type="match status" value="1"/>
</dbReference>
<gene>
    <name evidence="5" type="ORF">OSTQU699_LOCUS5739</name>
</gene>
<accession>A0A8S1J2I5</accession>
<dbReference type="GO" id="GO:0008234">
    <property type="term" value="F:cysteine-type peptidase activity"/>
    <property type="evidence" value="ECO:0007669"/>
    <property type="project" value="InterPro"/>
</dbReference>
<dbReference type="AlphaFoldDB" id="A0A8S1J2I5"/>
<dbReference type="Proteomes" id="UP000708148">
    <property type="component" value="Unassembled WGS sequence"/>
</dbReference>
<dbReference type="SMART" id="SM00645">
    <property type="entry name" value="Pept_C1"/>
    <property type="match status" value="2"/>
</dbReference>
<dbReference type="Pfam" id="PF00112">
    <property type="entry name" value="Peptidase_C1"/>
    <property type="match status" value="2"/>
</dbReference>
<comment type="similarity">
    <text evidence="1">Belongs to the peptidase C1 family.</text>
</comment>
<dbReference type="SUPFAM" id="SSF54001">
    <property type="entry name" value="Cysteine proteinases"/>
    <property type="match status" value="2"/>
</dbReference>
<organism evidence="5 6">
    <name type="scientific">Ostreobium quekettii</name>
    <dbReference type="NCBI Taxonomy" id="121088"/>
    <lineage>
        <taxon>Eukaryota</taxon>
        <taxon>Viridiplantae</taxon>
        <taxon>Chlorophyta</taxon>
        <taxon>core chlorophytes</taxon>
        <taxon>Ulvophyceae</taxon>
        <taxon>TCBD clade</taxon>
        <taxon>Bryopsidales</taxon>
        <taxon>Ostreobineae</taxon>
        <taxon>Ostreobiaceae</taxon>
        <taxon>Ostreobium</taxon>
    </lineage>
</organism>
<dbReference type="PROSITE" id="PS00640">
    <property type="entry name" value="THIOL_PROTEASE_ASN"/>
    <property type="match status" value="2"/>
</dbReference>
<evidence type="ECO:0000256" key="2">
    <source>
        <dbReference type="ARBA" id="ARBA00023157"/>
    </source>
</evidence>
<dbReference type="GO" id="GO:0006508">
    <property type="term" value="P:proteolysis"/>
    <property type="evidence" value="ECO:0007669"/>
    <property type="project" value="InterPro"/>
</dbReference>
<evidence type="ECO:0000313" key="5">
    <source>
        <dbReference type="EMBL" id="CAD7700380.1"/>
    </source>
</evidence>
<keyword evidence="3" id="KW-0732">Signal</keyword>